<protein>
    <submittedName>
        <fullName evidence="2">Uncharacterized protein</fullName>
    </submittedName>
</protein>
<name>A0A4D9DB80_9STRA</name>
<evidence type="ECO:0000313" key="3">
    <source>
        <dbReference type="Proteomes" id="UP000355283"/>
    </source>
</evidence>
<evidence type="ECO:0000313" key="2">
    <source>
        <dbReference type="EMBL" id="TFJ88586.1"/>
    </source>
</evidence>
<dbReference type="OrthoDB" id="4062651at2759"/>
<sequence length="142" mass="15604">MFNMIKERAEDYVVGATGTVNGVHHDRRRSSACVGASGEKVGFKEGEEHRGQEEPQQKPQEETQPPSDAKENQKTTTLPPPIPEPERQPAAAPCQVLQPIPQDEEERTEMETPKEVAVGPPDAIGQIPGENDTGGHKRRNSY</sequence>
<evidence type="ECO:0000256" key="1">
    <source>
        <dbReference type="SAM" id="MobiDB-lite"/>
    </source>
</evidence>
<dbReference type="AlphaFoldDB" id="A0A4D9DB80"/>
<proteinExistence type="predicted"/>
<comment type="caution">
    <text evidence="2">The sequence shown here is derived from an EMBL/GenBank/DDBJ whole genome shotgun (WGS) entry which is preliminary data.</text>
</comment>
<gene>
    <name evidence="2" type="ORF">NSK_000157</name>
</gene>
<accession>A0A4D9DB80</accession>
<reference evidence="2 3" key="1">
    <citation type="submission" date="2019-01" db="EMBL/GenBank/DDBJ databases">
        <title>Nuclear Genome Assembly of the Microalgal Biofuel strain Nannochloropsis salina CCMP1776.</title>
        <authorList>
            <person name="Hovde B."/>
        </authorList>
    </citation>
    <scope>NUCLEOTIDE SEQUENCE [LARGE SCALE GENOMIC DNA]</scope>
    <source>
        <strain evidence="2 3">CCMP1776</strain>
    </source>
</reference>
<dbReference type="EMBL" id="SDOX01000001">
    <property type="protein sequence ID" value="TFJ88586.1"/>
    <property type="molecule type" value="Genomic_DNA"/>
</dbReference>
<dbReference type="Proteomes" id="UP000355283">
    <property type="component" value="Unassembled WGS sequence"/>
</dbReference>
<organism evidence="2 3">
    <name type="scientific">Nannochloropsis salina CCMP1776</name>
    <dbReference type="NCBI Taxonomy" id="1027361"/>
    <lineage>
        <taxon>Eukaryota</taxon>
        <taxon>Sar</taxon>
        <taxon>Stramenopiles</taxon>
        <taxon>Ochrophyta</taxon>
        <taxon>Eustigmatophyceae</taxon>
        <taxon>Eustigmatales</taxon>
        <taxon>Monodopsidaceae</taxon>
        <taxon>Microchloropsis</taxon>
        <taxon>Microchloropsis salina</taxon>
    </lineage>
</organism>
<feature type="compositionally biased region" description="Basic and acidic residues" evidence="1">
    <location>
        <begin position="41"/>
        <end position="61"/>
    </location>
</feature>
<feature type="region of interest" description="Disordered" evidence="1">
    <location>
        <begin position="18"/>
        <end position="142"/>
    </location>
</feature>
<keyword evidence="3" id="KW-1185">Reference proteome</keyword>